<dbReference type="SUPFAM" id="SSF160214">
    <property type="entry name" value="FlaG-like"/>
    <property type="match status" value="1"/>
</dbReference>
<dbReference type="PANTHER" id="PTHR37166:SF1">
    <property type="entry name" value="PROTEIN FLAG"/>
    <property type="match status" value="1"/>
</dbReference>
<dbReference type="AlphaFoldDB" id="A0A231MVK8"/>
<dbReference type="PANTHER" id="PTHR37166">
    <property type="entry name" value="PROTEIN FLAG"/>
    <property type="match status" value="1"/>
</dbReference>
<dbReference type="RefSeq" id="WP_094040927.1">
    <property type="nucleotide sequence ID" value="NZ_CP012621.1"/>
</dbReference>
<name>A0A231MVK8_9GAMM</name>
<gene>
    <name evidence="1" type="ORF">AN401_04400</name>
</gene>
<dbReference type="Proteomes" id="UP000217763">
    <property type="component" value="Chromosome"/>
</dbReference>
<dbReference type="InterPro" id="IPR035924">
    <property type="entry name" value="FlaG-like_sf"/>
</dbReference>
<reference evidence="2" key="1">
    <citation type="submission" date="2015-09" db="EMBL/GenBank/DDBJ databases">
        <authorList>
            <person name="Shao Z."/>
            <person name="Wang L."/>
        </authorList>
    </citation>
    <scope>NUCLEOTIDE SEQUENCE [LARGE SCALE GENOMIC DNA]</scope>
    <source>
        <strain evidence="2">F13-1</strain>
    </source>
</reference>
<accession>A0A231MVK8</accession>
<proteinExistence type="predicted"/>
<evidence type="ECO:0000313" key="2">
    <source>
        <dbReference type="Proteomes" id="UP000217763"/>
    </source>
</evidence>
<dbReference type="InterPro" id="IPR005186">
    <property type="entry name" value="FlaG"/>
</dbReference>
<keyword evidence="2" id="KW-1185">Reference proteome</keyword>
<keyword evidence="1" id="KW-0282">Flagellum</keyword>
<organism evidence="1 2">
    <name type="scientific">Zobellella denitrificans</name>
    <dbReference type="NCBI Taxonomy" id="347534"/>
    <lineage>
        <taxon>Bacteria</taxon>
        <taxon>Pseudomonadati</taxon>
        <taxon>Pseudomonadota</taxon>
        <taxon>Gammaproteobacteria</taxon>
        <taxon>Aeromonadales</taxon>
        <taxon>Aeromonadaceae</taxon>
        <taxon>Zobellella</taxon>
    </lineage>
</organism>
<sequence>MDTQPLTQKTMTTTADTAFKAKELAPKVGEAAQTAQAVPEAAKAERGALEREQLKELAARMEELAGSFNRGLRFSVDEDSGRQVVTVVDKTSGETIRQIPTEELLDIIARLAEASGGLIDVKV</sequence>
<dbReference type="EMBL" id="CP012621">
    <property type="protein sequence ID" value="ATG73187.1"/>
    <property type="molecule type" value="Genomic_DNA"/>
</dbReference>
<dbReference type="Pfam" id="PF03646">
    <property type="entry name" value="FlaG"/>
    <property type="match status" value="1"/>
</dbReference>
<dbReference type="KEGG" id="zdf:AN401_04400"/>
<evidence type="ECO:0000313" key="1">
    <source>
        <dbReference type="EMBL" id="ATG73187.1"/>
    </source>
</evidence>
<dbReference type="OrthoDB" id="5741693at2"/>
<keyword evidence="1" id="KW-0969">Cilium</keyword>
<protein>
    <submittedName>
        <fullName evidence="1">Flagellin FlaG</fullName>
    </submittedName>
</protein>
<keyword evidence="1" id="KW-0966">Cell projection</keyword>
<dbReference type="Gene3D" id="3.30.160.170">
    <property type="entry name" value="FlaG-like"/>
    <property type="match status" value="1"/>
</dbReference>